<evidence type="ECO:0000313" key="1">
    <source>
        <dbReference type="EMBL" id="HGN36459.1"/>
    </source>
</evidence>
<organism evidence="1">
    <name type="scientific">Ignisphaera aggregans</name>
    <dbReference type="NCBI Taxonomy" id="334771"/>
    <lineage>
        <taxon>Archaea</taxon>
        <taxon>Thermoproteota</taxon>
        <taxon>Thermoprotei</taxon>
        <taxon>Desulfurococcales</taxon>
        <taxon>Desulfurococcaceae</taxon>
        <taxon>Ignisphaera</taxon>
    </lineage>
</organism>
<dbReference type="GO" id="GO:0016491">
    <property type="term" value="F:oxidoreductase activity"/>
    <property type="evidence" value="ECO:0007669"/>
    <property type="project" value="InterPro"/>
</dbReference>
<dbReference type="InterPro" id="IPR009078">
    <property type="entry name" value="Ferritin-like_SF"/>
</dbReference>
<reference evidence="1" key="1">
    <citation type="journal article" date="2020" name="mSystems">
        <title>Genome- and Community-Level Interaction Insights into Carbon Utilization and Element Cycling Functions of Hydrothermarchaeota in Hydrothermal Sediment.</title>
        <authorList>
            <person name="Zhou Z."/>
            <person name="Liu Y."/>
            <person name="Xu W."/>
            <person name="Pan J."/>
            <person name="Luo Z.H."/>
            <person name="Li M."/>
        </authorList>
    </citation>
    <scope>NUCLEOTIDE SEQUENCE [LARGE SCALE GENOMIC DNA]</scope>
    <source>
        <strain evidence="1">SpSt-618</strain>
        <strain evidence="2">SpSt-657</strain>
    </source>
</reference>
<accession>A0A7J3I6V7</accession>
<dbReference type="EMBL" id="DTAI01000081">
    <property type="protein sequence ID" value="HGN36459.1"/>
    <property type="molecule type" value="Genomic_DNA"/>
</dbReference>
<gene>
    <name evidence="1" type="ORF">ENT87_02780</name>
    <name evidence="2" type="ORF">ENU30_06045</name>
</gene>
<proteinExistence type="predicted"/>
<dbReference type="AlphaFoldDB" id="A0A7J3I6V7"/>
<dbReference type="SUPFAM" id="SSF47240">
    <property type="entry name" value="Ferritin-like"/>
    <property type="match status" value="1"/>
</dbReference>
<protein>
    <submittedName>
        <fullName evidence="1">Ferritin-like domain-containing protein</fullName>
    </submittedName>
</protein>
<dbReference type="Gene3D" id="1.10.620.20">
    <property type="entry name" value="Ribonucleotide Reductase, subunit A"/>
    <property type="match status" value="1"/>
</dbReference>
<comment type="caution">
    <text evidence="1">The sequence shown here is derived from an EMBL/GenBank/DDBJ whole genome shotgun (WGS) entry which is preliminary data.</text>
</comment>
<sequence>MSGEQFVELFKELVDMERKHAERLKNLADRIGHPVLKVLLLGIADDSEKHALFYQAMVELSTRYQPAISQEEFRMLGEEIIRHIETEARMMEVTKELLNRFSDPRLKLLLAAVHDDEVKHHRVLVSIRDNVGGEYVVGEEDMWNAIWRDSPWHGTPGG</sequence>
<evidence type="ECO:0000313" key="2">
    <source>
        <dbReference type="EMBL" id="HGQ18517.1"/>
    </source>
</evidence>
<name>A0A7J3I6V7_9CREN</name>
<dbReference type="EMBL" id="DTBZ01000114">
    <property type="protein sequence ID" value="HGQ18517.1"/>
    <property type="molecule type" value="Genomic_DNA"/>
</dbReference>
<dbReference type="InterPro" id="IPR012348">
    <property type="entry name" value="RNR-like"/>
</dbReference>